<dbReference type="STRING" id="212818.A0A0D1Y2B4"/>
<dbReference type="PANTHER" id="PTHR13375:SF3">
    <property type="entry name" value="THO COMPLEX SUBUNIT 5 HOMOLOG"/>
    <property type="match status" value="1"/>
</dbReference>
<keyword evidence="3" id="KW-0539">Nucleus</keyword>
<dbReference type="HOGENOM" id="CLU_082754_0_0_1"/>
<gene>
    <name evidence="5" type="ORF">PV10_02459</name>
</gene>
<comment type="subcellular location">
    <subcellularLocation>
        <location evidence="1">Nucleus</location>
    </subcellularLocation>
</comment>
<sequence length="214" mass="24593">MAVDDLITDPTLQPLLRTSHATLAQTVSALAWLQDQPDNLQHSPDAKAELAERQKVLSAYLAKLRGLSRRAAFGARTTKQETAEARQEVDRLLLQLQNLYYEQRHLMGEIGACDGYDHAYTHLPLLPVDEYLELFPDQSDLSEQELMPLRIEHEKQEREKMEQQRLELVKVKDALVKENTRKKDELKKMDEKLEAMIDGLDPHREALEKDLSAV</sequence>
<dbReference type="PANTHER" id="PTHR13375">
    <property type="entry name" value="FMS INTERACTING PROTEIN"/>
    <property type="match status" value="1"/>
</dbReference>
<evidence type="ECO:0000256" key="4">
    <source>
        <dbReference type="SAM" id="Coils"/>
    </source>
</evidence>
<dbReference type="EMBL" id="KN847521">
    <property type="protein sequence ID" value="KIV94721.1"/>
    <property type="molecule type" value="Genomic_DNA"/>
</dbReference>
<dbReference type="Pfam" id="PF09766">
    <property type="entry name" value="FmiP_Thoc5"/>
    <property type="match status" value="1"/>
</dbReference>
<dbReference type="VEuPathDB" id="FungiDB:PV10_02459"/>
<name>A0A0D1Y2B4_EXOME</name>
<keyword evidence="6" id="KW-1185">Reference proteome</keyword>
<comment type="similarity">
    <text evidence="2">Belongs to the THOC5 family.</text>
</comment>
<evidence type="ECO:0000256" key="1">
    <source>
        <dbReference type="ARBA" id="ARBA00004123"/>
    </source>
</evidence>
<accession>A0A0D1Y2B4</accession>
<evidence type="ECO:0000313" key="5">
    <source>
        <dbReference type="EMBL" id="KIV94721.1"/>
    </source>
</evidence>
<organism evidence="5 6">
    <name type="scientific">Exophiala mesophila</name>
    <name type="common">Black yeast-like fungus</name>
    <dbReference type="NCBI Taxonomy" id="212818"/>
    <lineage>
        <taxon>Eukaryota</taxon>
        <taxon>Fungi</taxon>
        <taxon>Dikarya</taxon>
        <taxon>Ascomycota</taxon>
        <taxon>Pezizomycotina</taxon>
        <taxon>Eurotiomycetes</taxon>
        <taxon>Chaetothyriomycetidae</taxon>
        <taxon>Chaetothyriales</taxon>
        <taxon>Herpotrichiellaceae</taxon>
        <taxon>Exophiala</taxon>
    </lineage>
</organism>
<dbReference type="GeneID" id="27320304"/>
<protein>
    <recommendedName>
        <fullName evidence="7">THO complex subunit 5</fullName>
    </recommendedName>
</protein>
<feature type="coiled-coil region" evidence="4">
    <location>
        <begin position="151"/>
        <end position="192"/>
    </location>
</feature>
<dbReference type="GO" id="GO:0000445">
    <property type="term" value="C:THO complex part of transcription export complex"/>
    <property type="evidence" value="ECO:0007669"/>
    <property type="project" value="TreeGrafter"/>
</dbReference>
<dbReference type="OMA" id="HKYMKLP"/>
<keyword evidence="4" id="KW-0175">Coiled coil</keyword>
<reference evidence="5 6" key="1">
    <citation type="submission" date="2015-01" db="EMBL/GenBank/DDBJ databases">
        <title>The Genome Sequence of Exophiala mesophila CBS40295.</title>
        <authorList>
            <consortium name="The Broad Institute Genomics Platform"/>
            <person name="Cuomo C."/>
            <person name="de Hoog S."/>
            <person name="Gorbushina A."/>
            <person name="Stielow B."/>
            <person name="Teixiera M."/>
            <person name="Abouelleil A."/>
            <person name="Chapman S.B."/>
            <person name="Priest M."/>
            <person name="Young S.K."/>
            <person name="Wortman J."/>
            <person name="Nusbaum C."/>
            <person name="Birren B."/>
        </authorList>
    </citation>
    <scope>NUCLEOTIDE SEQUENCE [LARGE SCALE GENOMIC DNA]</scope>
    <source>
        <strain evidence="5 6">CBS 40295</strain>
    </source>
</reference>
<dbReference type="RefSeq" id="XP_016226295.1">
    <property type="nucleotide sequence ID" value="XM_016366777.1"/>
</dbReference>
<dbReference type="InterPro" id="IPR019163">
    <property type="entry name" value="THO_Thoc5"/>
</dbReference>
<dbReference type="GO" id="GO:0003729">
    <property type="term" value="F:mRNA binding"/>
    <property type="evidence" value="ECO:0007669"/>
    <property type="project" value="TreeGrafter"/>
</dbReference>
<evidence type="ECO:0000256" key="2">
    <source>
        <dbReference type="ARBA" id="ARBA00008044"/>
    </source>
</evidence>
<dbReference type="Proteomes" id="UP000054302">
    <property type="component" value="Unassembled WGS sequence"/>
</dbReference>
<proteinExistence type="inferred from homology"/>
<evidence type="ECO:0000313" key="6">
    <source>
        <dbReference type="Proteomes" id="UP000054302"/>
    </source>
</evidence>
<evidence type="ECO:0000256" key="3">
    <source>
        <dbReference type="ARBA" id="ARBA00023242"/>
    </source>
</evidence>
<dbReference type="AlphaFoldDB" id="A0A0D1Y2B4"/>
<dbReference type="GO" id="GO:0006406">
    <property type="term" value="P:mRNA export from nucleus"/>
    <property type="evidence" value="ECO:0007669"/>
    <property type="project" value="TreeGrafter"/>
</dbReference>
<evidence type="ECO:0008006" key="7">
    <source>
        <dbReference type="Google" id="ProtNLM"/>
    </source>
</evidence>
<dbReference type="OrthoDB" id="20582at2759"/>